<protein>
    <submittedName>
        <fullName evidence="1">Uncharacterized protein</fullName>
    </submittedName>
</protein>
<dbReference type="Proteomes" id="UP000237347">
    <property type="component" value="Unassembled WGS sequence"/>
</dbReference>
<evidence type="ECO:0000313" key="2">
    <source>
        <dbReference type="Proteomes" id="UP000237347"/>
    </source>
</evidence>
<proteinExistence type="predicted"/>
<reference evidence="1 2" key="1">
    <citation type="journal article" date="2018" name="Sci. Data">
        <title>The draft genome sequence of cork oak.</title>
        <authorList>
            <person name="Ramos A.M."/>
            <person name="Usie A."/>
            <person name="Barbosa P."/>
            <person name="Barros P.M."/>
            <person name="Capote T."/>
            <person name="Chaves I."/>
            <person name="Simoes F."/>
            <person name="Abreu I."/>
            <person name="Carrasquinho I."/>
            <person name="Faro C."/>
            <person name="Guimaraes J.B."/>
            <person name="Mendonca D."/>
            <person name="Nobrega F."/>
            <person name="Rodrigues L."/>
            <person name="Saibo N.J.M."/>
            <person name="Varela M.C."/>
            <person name="Egas C."/>
            <person name="Matos J."/>
            <person name="Miguel C.M."/>
            <person name="Oliveira M.M."/>
            <person name="Ricardo C.P."/>
            <person name="Goncalves S."/>
        </authorList>
    </citation>
    <scope>NUCLEOTIDE SEQUENCE [LARGE SCALE GENOMIC DNA]</scope>
    <source>
        <strain evidence="2">cv. HL8</strain>
    </source>
</reference>
<dbReference type="PANTHER" id="PTHR31286:SF167">
    <property type="entry name" value="OS09G0268800 PROTEIN"/>
    <property type="match status" value="1"/>
</dbReference>
<accession>A0AAW0KPH7</accession>
<dbReference type="InterPro" id="IPR040256">
    <property type="entry name" value="At4g02000-like"/>
</dbReference>
<keyword evidence="2" id="KW-1185">Reference proteome</keyword>
<sequence length="162" mass="19088">MLYHSCGRSFPWRHNMEDLAQKWKTLSLTETEDTRVDLSRDKKKLDFVLATKFFTRRSLNIERYDGSVPVQYLCFDRTSFCIQIHNLPFSLLMITVVISIGEKIGTVTKLKDVGEMKRGSFIRVHVEVDISKPLCRERKISWDQNSEGWATFQYKRLPNICY</sequence>
<dbReference type="EMBL" id="PKMF04000247">
    <property type="protein sequence ID" value="KAK7841119.1"/>
    <property type="molecule type" value="Genomic_DNA"/>
</dbReference>
<evidence type="ECO:0000313" key="1">
    <source>
        <dbReference type="EMBL" id="KAK7841119.1"/>
    </source>
</evidence>
<gene>
    <name evidence="1" type="ORF">CFP56_015772</name>
</gene>
<name>A0AAW0KPH7_QUESU</name>
<dbReference type="PANTHER" id="PTHR31286">
    <property type="entry name" value="GLYCINE-RICH CELL WALL STRUCTURAL PROTEIN 1.8-LIKE"/>
    <property type="match status" value="1"/>
</dbReference>
<dbReference type="AlphaFoldDB" id="A0AAW0KPH7"/>
<comment type="caution">
    <text evidence="1">The sequence shown here is derived from an EMBL/GenBank/DDBJ whole genome shotgun (WGS) entry which is preliminary data.</text>
</comment>
<organism evidence="1 2">
    <name type="scientific">Quercus suber</name>
    <name type="common">Cork oak</name>
    <dbReference type="NCBI Taxonomy" id="58331"/>
    <lineage>
        <taxon>Eukaryota</taxon>
        <taxon>Viridiplantae</taxon>
        <taxon>Streptophyta</taxon>
        <taxon>Embryophyta</taxon>
        <taxon>Tracheophyta</taxon>
        <taxon>Spermatophyta</taxon>
        <taxon>Magnoliopsida</taxon>
        <taxon>eudicotyledons</taxon>
        <taxon>Gunneridae</taxon>
        <taxon>Pentapetalae</taxon>
        <taxon>rosids</taxon>
        <taxon>fabids</taxon>
        <taxon>Fagales</taxon>
        <taxon>Fagaceae</taxon>
        <taxon>Quercus</taxon>
    </lineage>
</organism>